<feature type="transmembrane region" description="Helical" evidence="1">
    <location>
        <begin position="87"/>
        <end position="107"/>
    </location>
</feature>
<dbReference type="SMART" id="SM00014">
    <property type="entry name" value="acidPPc"/>
    <property type="match status" value="1"/>
</dbReference>
<dbReference type="KEGG" id="pasa:BAOM_4733"/>
<dbReference type="PANTHER" id="PTHR14969">
    <property type="entry name" value="SPHINGOSINE-1-PHOSPHATE PHOSPHOHYDROLASE"/>
    <property type="match status" value="1"/>
</dbReference>
<feature type="transmembrane region" description="Helical" evidence="1">
    <location>
        <begin position="12"/>
        <end position="30"/>
    </location>
</feature>
<evidence type="ECO:0000313" key="4">
    <source>
        <dbReference type="Proteomes" id="UP000283095"/>
    </source>
</evidence>
<dbReference type="Gene3D" id="1.20.144.10">
    <property type="entry name" value="Phosphatidic acid phosphatase type 2/haloperoxidase"/>
    <property type="match status" value="2"/>
</dbReference>
<keyword evidence="1" id="KW-1133">Transmembrane helix</keyword>
<organism evidence="3 4">
    <name type="scientific">Peribacillus asahii</name>
    <dbReference type="NCBI Taxonomy" id="228899"/>
    <lineage>
        <taxon>Bacteria</taxon>
        <taxon>Bacillati</taxon>
        <taxon>Bacillota</taxon>
        <taxon>Bacilli</taxon>
        <taxon>Bacillales</taxon>
        <taxon>Bacillaceae</taxon>
        <taxon>Peribacillus</taxon>
    </lineage>
</organism>
<dbReference type="Pfam" id="PF01569">
    <property type="entry name" value="PAP2"/>
    <property type="match status" value="1"/>
</dbReference>
<dbReference type="InterPro" id="IPR000326">
    <property type="entry name" value="PAP2/HPO"/>
</dbReference>
<dbReference type="PANTHER" id="PTHR14969:SF13">
    <property type="entry name" value="AT30094P"/>
    <property type="match status" value="1"/>
</dbReference>
<keyword evidence="1" id="KW-0472">Membrane</keyword>
<reference evidence="3 4" key="1">
    <citation type="submission" date="2018-01" db="EMBL/GenBank/DDBJ databases">
        <title>Bacillus asahii Genome sequencing and assembly.</title>
        <authorList>
            <person name="Jiang H."/>
            <person name="Feng Y."/>
            <person name="Zhao F."/>
            <person name="Lin X."/>
        </authorList>
    </citation>
    <scope>NUCLEOTIDE SEQUENCE [LARGE SCALE GENOMIC DNA]</scope>
    <source>
        <strain evidence="3 4">OM18</strain>
    </source>
</reference>
<dbReference type="AlphaFoldDB" id="A0A3Q9RRQ4"/>
<gene>
    <name evidence="3" type="ORF">BAOM_4733</name>
</gene>
<dbReference type="SUPFAM" id="SSF48317">
    <property type="entry name" value="Acid phosphatase/Vanadium-dependent haloperoxidase"/>
    <property type="match status" value="1"/>
</dbReference>
<feature type="transmembrane region" description="Helical" evidence="1">
    <location>
        <begin position="159"/>
        <end position="181"/>
    </location>
</feature>
<dbReference type="EMBL" id="CP026095">
    <property type="protein sequence ID" value="AZV45311.1"/>
    <property type="molecule type" value="Genomic_DNA"/>
</dbReference>
<evidence type="ECO:0000313" key="3">
    <source>
        <dbReference type="EMBL" id="AZV45311.1"/>
    </source>
</evidence>
<dbReference type="RefSeq" id="WP_127762129.1">
    <property type="nucleotide sequence ID" value="NZ_CP026095.1"/>
</dbReference>
<dbReference type="CDD" id="cd03392">
    <property type="entry name" value="PAP2_like_2"/>
    <property type="match status" value="1"/>
</dbReference>
<evidence type="ECO:0000259" key="2">
    <source>
        <dbReference type="SMART" id="SM00014"/>
    </source>
</evidence>
<feature type="domain" description="Phosphatidic acid phosphatase type 2/haloperoxidase" evidence="2">
    <location>
        <begin position="90"/>
        <end position="202"/>
    </location>
</feature>
<dbReference type="InterPro" id="IPR036938">
    <property type="entry name" value="PAP2/HPO_sf"/>
</dbReference>
<evidence type="ECO:0000256" key="1">
    <source>
        <dbReference type="SAM" id="Phobius"/>
    </source>
</evidence>
<accession>A0A3Q9RRQ4</accession>
<dbReference type="Proteomes" id="UP000283095">
    <property type="component" value="Chromosome"/>
</dbReference>
<proteinExistence type="predicted"/>
<keyword evidence="1" id="KW-0812">Transmembrane</keyword>
<feature type="transmembrane region" description="Helical" evidence="1">
    <location>
        <begin position="187"/>
        <end position="205"/>
    </location>
</feature>
<feature type="transmembrane region" description="Helical" evidence="1">
    <location>
        <begin position="127"/>
        <end position="147"/>
    </location>
</feature>
<protein>
    <recommendedName>
        <fullName evidence="2">Phosphatidic acid phosphatase type 2/haloperoxidase domain-containing protein</fullName>
    </recommendedName>
</protein>
<sequence>MGKDLHKSSGKMLIGGIVSLLIFFMMMLGVQKEFILSFDHSVQDMFRGTGKGALHFFEGVSAMGSTAVIAAGSLFFLLWLWFVKKHYVAMAIFAVGVGGGNLLNKFVKNSIERERPVGSAEAEAMSYSFPSGHAMVGLVFYVLLAYFITKELKSRAAKWWISAVVFVLMLVIGVSRIAVNAHFMSDVIAGYALGAVWSLICIYVFKKVVSQ</sequence>
<name>A0A3Q9RRQ4_9BACI</name>
<feature type="transmembrane region" description="Helical" evidence="1">
    <location>
        <begin position="60"/>
        <end position="80"/>
    </location>
</feature>
<dbReference type="OrthoDB" id="9789113at2"/>